<keyword evidence="3" id="KW-1185">Reference proteome</keyword>
<dbReference type="InterPro" id="IPR003615">
    <property type="entry name" value="HNH_nuc"/>
</dbReference>
<gene>
    <name evidence="2" type="ORF">HMA55_00265</name>
</gene>
<feature type="domain" description="HNH nuclease" evidence="1">
    <location>
        <begin position="250"/>
        <end position="304"/>
    </location>
</feature>
<dbReference type="RefSeq" id="WP_181191103.1">
    <property type="nucleotide sequence ID" value="NZ_JABFED010000001.1"/>
</dbReference>
<dbReference type="GO" id="GO:0003676">
    <property type="term" value="F:nucleic acid binding"/>
    <property type="evidence" value="ECO:0007669"/>
    <property type="project" value="InterPro"/>
</dbReference>
<dbReference type="CDD" id="cd00085">
    <property type="entry name" value="HNHc"/>
    <property type="match status" value="1"/>
</dbReference>
<dbReference type="InterPro" id="IPR002711">
    <property type="entry name" value="HNH"/>
</dbReference>
<reference evidence="2 3" key="1">
    <citation type="submission" date="2020-05" db="EMBL/GenBank/DDBJ databases">
        <title>Descriptions of Corynebacterium xxxx sp. nov., Corynebacterium yyyy sp. nov. and Corynebacterium zzzz sp. nov.</title>
        <authorList>
            <person name="Zhang G."/>
        </authorList>
    </citation>
    <scope>NUCLEOTIDE SEQUENCE [LARGE SCALE GENOMIC DNA]</scope>
    <source>
        <strain evidence="3">zg-913</strain>
    </source>
</reference>
<keyword evidence="2" id="KW-0255">Endonuclease</keyword>
<dbReference type="GO" id="GO:0004519">
    <property type="term" value="F:endonuclease activity"/>
    <property type="evidence" value="ECO:0007669"/>
    <property type="project" value="UniProtKB-KW"/>
</dbReference>
<evidence type="ECO:0000313" key="2">
    <source>
        <dbReference type="EMBL" id="MBA1836368.1"/>
    </source>
</evidence>
<organism evidence="2 3">
    <name type="scientific">Corynebacterium wankanglinii</name>
    <dbReference type="NCBI Taxonomy" id="2735136"/>
    <lineage>
        <taxon>Bacteria</taxon>
        <taxon>Bacillati</taxon>
        <taxon>Actinomycetota</taxon>
        <taxon>Actinomycetes</taxon>
        <taxon>Mycobacteriales</taxon>
        <taxon>Corynebacteriaceae</taxon>
        <taxon>Corynebacterium</taxon>
    </lineage>
</organism>
<dbReference type="Proteomes" id="UP000577408">
    <property type="component" value="Unassembled WGS sequence"/>
</dbReference>
<dbReference type="AlphaFoldDB" id="A0A7V8US63"/>
<keyword evidence="2" id="KW-0378">Hydrolase</keyword>
<dbReference type="SMART" id="SM00507">
    <property type="entry name" value="HNHc"/>
    <property type="match status" value="1"/>
</dbReference>
<proteinExistence type="predicted"/>
<evidence type="ECO:0000313" key="3">
    <source>
        <dbReference type="Proteomes" id="UP000577408"/>
    </source>
</evidence>
<accession>A0A7V8US63</accession>
<comment type="caution">
    <text evidence="2">The sequence shown here is derived from an EMBL/GenBank/DDBJ whole genome shotgun (WGS) entry which is preliminary data.</text>
</comment>
<name>A0A7V8US63_9CORY</name>
<dbReference type="Pfam" id="PF01844">
    <property type="entry name" value="HNH"/>
    <property type="match status" value="1"/>
</dbReference>
<dbReference type="GO" id="GO:0008270">
    <property type="term" value="F:zinc ion binding"/>
    <property type="evidence" value="ECO:0007669"/>
    <property type="project" value="InterPro"/>
</dbReference>
<sequence length="347" mass="38232">MNFSEFAAAGVGVLADFDRDAAVAAGLSTARVRDLARVHHTYFGPTQFTRKQREALTAADGMPVDQVVLIERKLTAVGDAAERWRIRLDLVRHRGSYRALTKRINRLIHVPVSPPKPACRFSRSKAGMRTMIVTYNERDLADLEHLLRQMITSDNPAAAQMAEALFTLLRDGDSLPHAHPRPIILVPVDDHVRIHASDGDGDEVTLILTDGTTMTGAEYLRHEFGDTLEVAAFHPQHGPVNLYRTKRLANTKQKTMSKLVCPACAFPDCKATAATTQTHHIHAWAHGGMTNMDNLAELCPFHNGVNADNRNGPFGYIDNADARIHWIAPNGVEVPMTTPGAMELLFG</sequence>
<protein>
    <submittedName>
        <fullName evidence="2">HNH endonuclease</fullName>
    </submittedName>
</protein>
<keyword evidence="2" id="KW-0540">Nuclease</keyword>
<dbReference type="EMBL" id="JABFED010000001">
    <property type="protein sequence ID" value="MBA1836368.1"/>
    <property type="molecule type" value="Genomic_DNA"/>
</dbReference>
<evidence type="ECO:0000259" key="1">
    <source>
        <dbReference type="SMART" id="SM00507"/>
    </source>
</evidence>